<organism evidence="1 2">
    <name type="scientific">Pseudonocardia xishanensis</name>
    <dbReference type="NCBI Taxonomy" id="630995"/>
    <lineage>
        <taxon>Bacteria</taxon>
        <taxon>Bacillati</taxon>
        <taxon>Actinomycetota</taxon>
        <taxon>Actinomycetes</taxon>
        <taxon>Pseudonocardiales</taxon>
        <taxon>Pseudonocardiaceae</taxon>
        <taxon>Pseudonocardia</taxon>
    </lineage>
</organism>
<dbReference type="InterPro" id="IPR010093">
    <property type="entry name" value="SinI_DNA-bd"/>
</dbReference>
<keyword evidence="2" id="KW-1185">Reference proteome</keyword>
<protein>
    <recommendedName>
        <fullName evidence="3">Excisionase family DNA binding protein</fullName>
    </recommendedName>
</protein>
<proteinExistence type="predicted"/>
<dbReference type="Proteomes" id="UP001501598">
    <property type="component" value="Unassembled WGS sequence"/>
</dbReference>
<dbReference type="RefSeq" id="WP_345412153.1">
    <property type="nucleotide sequence ID" value="NZ_BAABGT010000008.1"/>
</dbReference>
<evidence type="ECO:0008006" key="3">
    <source>
        <dbReference type="Google" id="ProtNLM"/>
    </source>
</evidence>
<dbReference type="NCBIfam" id="TIGR01764">
    <property type="entry name" value="excise"/>
    <property type="match status" value="1"/>
</dbReference>
<name>A0ABP8REV4_9PSEU</name>
<gene>
    <name evidence="1" type="ORF">GCM10023175_04550</name>
</gene>
<comment type="caution">
    <text evidence="1">The sequence shown here is derived from an EMBL/GenBank/DDBJ whole genome shotgun (WGS) entry which is preliminary data.</text>
</comment>
<reference evidence="2" key="1">
    <citation type="journal article" date="2019" name="Int. J. Syst. Evol. Microbiol.">
        <title>The Global Catalogue of Microorganisms (GCM) 10K type strain sequencing project: providing services to taxonomists for standard genome sequencing and annotation.</title>
        <authorList>
            <consortium name="The Broad Institute Genomics Platform"/>
            <consortium name="The Broad Institute Genome Sequencing Center for Infectious Disease"/>
            <person name="Wu L."/>
            <person name="Ma J."/>
        </authorList>
    </citation>
    <scope>NUCLEOTIDE SEQUENCE [LARGE SCALE GENOMIC DNA]</scope>
    <source>
        <strain evidence="2">JCM 17906</strain>
    </source>
</reference>
<evidence type="ECO:0000313" key="1">
    <source>
        <dbReference type="EMBL" id="GAA4536945.1"/>
    </source>
</evidence>
<evidence type="ECO:0000313" key="2">
    <source>
        <dbReference type="Proteomes" id="UP001501598"/>
    </source>
</evidence>
<dbReference type="EMBL" id="BAABGT010000008">
    <property type="protein sequence ID" value="GAA4536945.1"/>
    <property type="molecule type" value="Genomic_DNA"/>
</dbReference>
<accession>A0ABP8REV4</accession>
<sequence length="86" mass="9270">MNEPTAHPLMTIHAAALALGCSDMTIRRKVEARAFPAVKIGSKALVPRAFVERLIADALAGRTVVVEEYAAAWAAEATAMREERHA</sequence>